<evidence type="ECO:0000313" key="3">
    <source>
        <dbReference type="EMBL" id="KAA9105534.1"/>
    </source>
</evidence>
<dbReference type="Proteomes" id="UP000325827">
    <property type="component" value="Unassembled WGS sequence"/>
</dbReference>
<comment type="similarity">
    <text evidence="1">Belongs to the short-chain dehydrogenases/reductases (SDR) family.</text>
</comment>
<dbReference type="AlphaFoldDB" id="A0A5J5IZR2"/>
<gene>
    <name evidence="3" type="ORF">F6B43_17310</name>
</gene>
<dbReference type="OrthoDB" id="286404at2"/>
<accession>A0A5J5IZR2</accession>
<dbReference type="Gene3D" id="3.40.50.720">
    <property type="entry name" value="NAD(P)-binding Rossmann-like Domain"/>
    <property type="match status" value="1"/>
</dbReference>
<dbReference type="InterPro" id="IPR036291">
    <property type="entry name" value="NAD(P)-bd_dom_sf"/>
</dbReference>
<evidence type="ECO:0000256" key="2">
    <source>
        <dbReference type="ARBA" id="ARBA00023002"/>
    </source>
</evidence>
<dbReference type="SUPFAM" id="SSF51735">
    <property type="entry name" value="NAD(P)-binding Rossmann-fold domains"/>
    <property type="match status" value="1"/>
</dbReference>
<dbReference type="PANTHER" id="PTHR42760">
    <property type="entry name" value="SHORT-CHAIN DEHYDROGENASES/REDUCTASES FAMILY MEMBER"/>
    <property type="match status" value="1"/>
</dbReference>
<evidence type="ECO:0000256" key="1">
    <source>
        <dbReference type="ARBA" id="ARBA00006484"/>
    </source>
</evidence>
<dbReference type="InterPro" id="IPR020904">
    <property type="entry name" value="Sc_DH/Rdtase_CS"/>
</dbReference>
<organism evidence="3 4">
    <name type="scientific">Microbacterium rhizomatis</name>
    <dbReference type="NCBI Taxonomy" id="1631477"/>
    <lineage>
        <taxon>Bacteria</taxon>
        <taxon>Bacillati</taxon>
        <taxon>Actinomycetota</taxon>
        <taxon>Actinomycetes</taxon>
        <taxon>Micrococcales</taxon>
        <taxon>Microbacteriaceae</taxon>
        <taxon>Microbacterium</taxon>
    </lineage>
</organism>
<dbReference type="PRINTS" id="PR00080">
    <property type="entry name" value="SDRFAMILY"/>
</dbReference>
<reference evidence="4" key="1">
    <citation type="submission" date="2019-09" db="EMBL/GenBank/DDBJ databases">
        <title>Mumia zhuanghuii sp. nov. isolated from the intestinal contents of plateau pika (Ochotona curzoniae) in the Qinghai-Tibet plateau of China.</title>
        <authorList>
            <person name="Tian Z."/>
        </authorList>
    </citation>
    <scope>NUCLEOTIDE SEQUENCE [LARGE SCALE GENOMIC DNA]</scope>
    <source>
        <strain evidence="4">JCM 30598</strain>
    </source>
</reference>
<dbReference type="PANTHER" id="PTHR42760:SF115">
    <property type="entry name" value="3-OXOACYL-[ACYL-CARRIER-PROTEIN] REDUCTASE FABG"/>
    <property type="match status" value="1"/>
</dbReference>
<protein>
    <submittedName>
        <fullName evidence="3">SDR family oxidoreductase</fullName>
    </submittedName>
</protein>
<dbReference type="FunFam" id="3.40.50.720:FF:000084">
    <property type="entry name" value="Short-chain dehydrogenase reductase"/>
    <property type="match status" value="1"/>
</dbReference>
<dbReference type="RefSeq" id="WP_150450266.1">
    <property type="nucleotide sequence ID" value="NZ_VYSA01000005.1"/>
</dbReference>
<dbReference type="PRINTS" id="PR00081">
    <property type="entry name" value="GDHRDH"/>
</dbReference>
<sequence length="240" mass="25128">MRRLNGKVAIVTGAAMGIGAAVARTYADEGAWVIAGDVAPFGNAGDIHIDQVHLDVGQEASWAAVVERAMTTYGRIDVLVNAAGVIGYDPIHDLDLAEWERIIRIDQTGVFLGMRAVVPHMLEAGRGSIINFSSDWGVVGGVGVAAYNAAKGAVRSMSRNAAVTYAPSGIRVNAMVPGWIRTPLTDRQPSDANDRVIGSTPLGHGGDPEDIAYGCVYLASDESTFVTGTDFVVDGGFLAV</sequence>
<dbReference type="Pfam" id="PF13561">
    <property type="entry name" value="adh_short_C2"/>
    <property type="match status" value="1"/>
</dbReference>
<dbReference type="GO" id="GO:0016616">
    <property type="term" value="F:oxidoreductase activity, acting on the CH-OH group of donors, NAD or NADP as acceptor"/>
    <property type="evidence" value="ECO:0007669"/>
    <property type="project" value="TreeGrafter"/>
</dbReference>
<evidence type="ECO:0000313" key="4">
    <source>
        <dbReference type="Proteomes" id="UP000325827"/>
    </source>
</evidence>
<keyword evidence="2" id="KW-0560">Oxidoreductase</keyword>
<dbReference type="EMBL" id="VYSA01000005">
    <property type="protein sequence ID" value="KAA9105534.1"/>
    <property type="molecule type" value="Genomic_DNA"/>
</dbReference>
<dbReference type="PROSITE" id="PS00061">
    <property type="entry name" value="ADH_SHORT"/>
    <property type="match status" value="1"/>
</dbReference>
<dbReference type="InterPro" id="IPR002347">
    <property type="entry name" value="SDR_fam"/>
</dbReference>
<comment type="caution">
    <text evidence="3">The sequence shown here is derived from an EMBL/GenBank/DDBJ whole genome shotgun (WGS) entry which is preliminary data.</text>
</comment>
<proteinExistence type="inferred from homology"/>
<name>A0A5J5IZR2_9MICO</name>
<keyword evidence="4" id="KW-1185">Reference proteome</keyword>